<dbReference type="Pfam" id="PF04082">
    <property type="entry name" value="Fungal_trans"/>
    <property type="match status" value="1"/>
</dbReference>
<evidence type="ECO:0000313" key="9">
    <source>
        <dbReference type="Proteomes" id="UP000654913"/>
    </source>
</evidence>
<feature type="region of interest" description="Disordered" evidence="6">
    <location>
        <begin position="49"/>
        <end position="113"/>
    </location>
</feature>
<evidence type="ECO:0000256" key="5">
    <source>
        <dbReference type="ARBA" id="ARBA00023242"/>
    </source>
</evidence>
<dbReference type="InterPro" id="IPR007219">
    <property type="entry name" value="XnlR_reg_dom"/>
</dbReference>
<feature type="compositionally biased region" description="Polar residues" evidence="6">
    <location>
        <begin position="549"/>
        <end position="559"/>
    </location>
</feature>
<feature type="region of interest" description="Disordered" evidence="6">
    <location>
        <begin position="539"/>
        <end position="577"/>
    </location>
</feature>
<feature type="compositionally biased region" description="Low complexity" evidence="6">
    <location>
        <begin position="99"/>
        <end position="113"/>
    </location>
</feature>
<dbReference type="Pfam" id="PF00172">
    <property type="entry name" value="Zn_clus"/>
    <property type="match status" value="1"/>
</dbReference>
<dbReference type="Proteomes" id="UP000654913">
    <property type="component" value="Chromosome 1"/>
</dbReference>
<feature type="domain" description="Zn(2)-C6 fungal-type" evidence="7">
    <location>
        <begin position="15"/>
        <end position="45"/>
    </location>
</feature>
<evidence type="ECO:0000256" key="2">
    <source>
        <dbReference type="ARBA" id="ARBA00023015"/>
    </source>
</evidence>
<reference evidence="8" key="1">
    <citation type="submission" date="2021-01" db="EMBL/GenBank/DDBJ databases">
        <authorList>
            <consortium name="Aspergillus puulaauensis MK2 genome sequencing consortium"/>
            <person name="Kazuki M."/>
            <person name="Futagami T."/>
        </authorList>
    </citation>
    <scope>NUCLEOTIDE SEQUENCE</scope>
    <source>
        <strain evidence="8">MK2</strain>
    </source>
</reference>
<dbReference type="InterPro" id="IPR001138">
    <property type="entry name" value="Zn2Cys6_DnaBD"/>
</dbReference>
<dbReference type="GeneID" id="64967520"/>
<keyword evidence="9" id="KW-1185">Reference proteome</keyword>
<accession>A0A7R8AHF0</accession>
<name>A0A7R8AHF0_9EURO</name>
<dbReference type="Gene3D" id="4.10.240.10">
    <property type="entry name" value="Zn(2)-C6 fungal-type DNA-binding domain"/>
    <property type="match status" value="1"/>
</dbReference>
<feature type="compositionally biased region" description="Polar residues" evidence="6">
    <location>
        <begin position="65"/>
        <end position="81"/>
    </location>
</feature>
<dbReference type="PROSITE" id="PS00463">
    <property type="entry name" value="ZN2_CY6_FUNGAL_1"/>
    <property type="match status" value="1"/>
</dbReference>
<dbReference type="GO" id="GO:0006351">
    <property type="term" value="P:DNA-templated transcription"/>
    <property type="evidence" value="ECO:0007669"/>
    <property type="project" value="InterPro"/>
</dbReference>
<dbReference type="SUPFAM" id="SSF57701">
    <property type="entry name" value="Zn2/Cys6 DNA-binding domain"/>
    <property type="match status" value="1"/>
</dbReference>
<evidence type="ECO:0000259" key="7">
    <source>
        <dbReference type="PROSITE" id="PS50048"/>
    </source>
</evidence>
<keyword evidence="1" id="KW-0479">Metal-binding</keyword>
<dbReference type="EMBL" id="AP024443">
    <property type="protein sequence ID" value="BCS17515.1"/>
    <property type="molecule type" value="Genomic_DNA"/>
</dbReference>
<dbReference type="GO" id="GO:0003677">
    <property type="term" value="F:DNA binding"/>
    <property type="evidence" value="ECO:0007669"/>
    <property type="project" value="UniProtKB-KW"/>
</dbReference>
<dbReference type="PANTHER" id="PTHR47431:SF4">
    <property type="entry name" value="ZN(II)2CYS6 TRANSCRIPTION FACTOR (EUROFUNG)"/>
    <property type="match status" value="1"/>
</dbReference>
<dbReference type="KEGG" id="apuu:APUU_10343A"/>
<keyword evidence="3" id="KW-0238">DNA-binding</keyword>
<dbReference type="AlphaFoldDB" id="A0A7R8AHF0"/>
<reference evidence="8" key="2">
    <citation type="submission" date="2021-02" db="EMBL/GenBank/DDBJ databases">
        <title>Aspergillus puulaauensis MK2 genome sequence.</title>
        <authorList>
            <person name="Futagami T."/>
            <person name="Mori K."/>
            <person name="Kadooka C."/>
            <person name="Tanaka T."/>
        </authorList>
    </citation>
    <scope>NUCLEOTIDE SEQUENCE</scope>
    <source>
        <strain evidence="8">MK2</strain>
    </source>
</reference>
<evidence type="ECO:0000256" key="3">
    <source>
        <dbReference type="ARBA" id="ARBA00023125"/>
    </source>
</evidence>
<protein>
    <recommendedName>
        <fullName evidence="7">Zn(2)-C6 fungal-type domain-containing protein</fullName>
    </recommendedName>
</protein>
<organism evidence="8 9">
    <name type="scientific">Aspergillus puulaauensis</name>
    <dbReference type="NCBI Taxonomy" id="1220207"/>
    <lineage>
        <taxon>Eukaryota</taxon>
        <taxon>Fungi</taxon>
        <taxon>Dikarya</taxon>
        <taxon>Ascomycota</taxon>
        <taxon>Pezizomycotina</taxon>
        <taxon>Eurotiomycetes</taxon>
        <taxon>Eurotiomycetidae</taxon>
        <taxon>Eurotiales</taxon>
        <taxon>Aspergillaceae</taxon>
        <taxon>Aspergillus</taxon>
    </lineage>
</organism>
<evidence type="ECO:0000256" key="1">
    <source>
        <dbReference type="ARBA" id="ARBA00022723"/>
    </source>
</evidence>
<gene>
    <name evidence="8" type="ORF">APUU_10343A</name>
</gene>
<dbReference type="GO" id="GO:0000981">
    <property type="term" value="F:DNA-binding transcription factor activity, RNA polymerase II-specific"/>
    <property type="evidence" value="ECO:0007669"/>
    <property type="project" value="InterPro"/>
</dbReference>
<dbReference type="OrthoDB" id="2399539at2759"/>
<keyword evidence="4" id="KW-0804">Transcription</keyword>
<dbReference type="SMART" id="SM00066">
    <property type="entry name" value="GAL4"/>
    <property type="match status" value="1"/>
</dbReference>
<evidence type="ECO:0000256" key="4">
    <source>
        <dbReference type="ARBA" id="ARBA00023163"/>
    </source>
</evidence>
<dbReference type="CDD" id="cd00067">
    <property type="entry name" value="GAL4"/>
    <property type="match status" value="1"/>
</dbReference>
<evidence type="ECO:0000313" key="8">
    <source>
        <dbReference type="EMBL" id="BCS17515.1"/>
    </source>
</evidence>
<dbReference type="CDD" id="cd12148">
    <property type="entry name" value="fungal_TF_MHR"/>
    <property type="match status" value="1"/>
</dbReference>
<dbReference type="RefSeq" id="XP_041549709.1">
    <property type="nucleotide sequence ID" value="XM_041699741.1"/>
</dbReference>
<dbReference type="InterPro" id="IPR036864">
    <property type="entry name" value="Zn2-C6_fun-type_DNA-bd_sf"/>
</dbReference>
<evidence type="ECO:0000256" key="6">
    <source>
        <dbReference type="SAM" id="MobiDB-lite"/>
    </source>
</evidence>
<dbReference type="PROSITE" id="PS50048">
    <property type="entry name" value="ZN2_CY6_FUNGAL_2"/>
    <property type="match status" value="1"/>
</dbReference>
<proteinExistence type="predicted"/>
<sequence>MSQKATPTNRRVSLACVPCRSKHLRCDATTPVCARCRSEGLQCVYAKSRRGGRRARHPQPEPQLPSDNSLSAQRPIPNTSAPPIAPCPAALTDDDRSTSRNSNSNSNSDALSDSSLPEQFIARYYSFFHFAHPCVLPQWALKRRLANDPQPLQALVAVLQYIGSVYAKSALAASLKVEAEQAISTLATNGNGSGSAMFTGFDVQAVLLFSIAIYWGNEPEKSMTLLDRAIAMALQLGMPSKEFACSNGDNDPLLEECWRRTWWQIYMTDAHIAGSTSTYPFRTSGMDMSVDLPCDEDAYESGKIPTPRTLQDYDMREFLDDDERMFSSYAELVGLTRGLDLALATRQGMTITNAPTICANADAAVTAWRSLLHPSKKEIVREDGTVDELLFKASIIIQTYIVDIHRQLSTLAYSPIEAIAHCSPPPPPESLRGCNSPQCQLHTAKVLRAIDQFDDLLTLPTNITTHTPFIICMISNLVIAHLAACRFHYTGQPLKLARERVRLSMGALKVLGEYWPMGQRTYKEVGIIAREILGLKEQSSKQGVDGEASQESVSETSPGSGFVPRSEPEPEPDFGPAFEAHMPDVSVFMDQPSFADIQLLDTNFDFCGLFDMNVPSMAAV</sequence>
<keyword evidence="2" id="KW-0805">Transcription regulation</keyword>
<keyword evidence="5" id="KW-0539">Nucleus</keyword>
<dbReference type="SMART" id="SM00906">
    <property type="entry name" value="Fungal_trans"/>
    <property type="match status" value="1"/>
</dbReference>
<dbReference type="PANTHER" id="PTHR47431">
    <property type="entry name" value="ZN(II)2CYS6 TRANSCRIPTION FACTOR (EUROFUNG)-RELATED"/>
    <property type="match status" value="1"/>
</dbReference>
<dbReference type="GO" id="GO:0008270">
    <property type="term" value="F:zinc ion binding"/>
    <property type="evidence" value="ECO:0007669"/>
    <property type="project" value="InterPro"/>
</dbReference>